<proteinExistence type="predicted"/>
<dbReference type="GO" id="GO:0061630">
    <property type="term" value="F:ubiquitin protein ligase activity"/>
    <property type="evidence" value="ECO:0007669"/>
    <property type="project" value="TreeGrafter"/>
</dbReference>
<evidence type="ECO:0000256" key="3">
    <source>
        <dbReference type="ARBA" id="ARBA00022771"/>
    </source>
</evidence>
<dbReference type="GO" id="GO:0006511">
    <property type="term" value="P:ubiquitin-dependent protein catabolic process"/>
    <property type="evidence" value="ECO:0007669"/>
    <property type="project" value="TreeGrafter"/>
</dbReference>
<keyword evidence="2" id="KW-0479">Metal-binding</keyword>
<dbReference type="EMBL" id="VXIS01000215">
    <property type="protein sequence ID" value="KAA8896333.1"/>
    <property type="molecule type" value="Genomic_DNA"/>
</dbReference>
<sequence>MAANNNQCVICQEPLAPDFATPPCGHSFCYGCLAKDACLRFAPPRTFAECPVCRAHWTSVTAYRGPQTFDAIRRRGLTLTRSPSRENPIVVTDTDRVPDAMLGPSAVIEAYGSTRLPSGTKVRLSVLVPSAPASATGNPVQPPKVSRRTSAASARQSVLQPSAAGSATGSRRRQSLGAKPNIPGLRARTRKMARTRKRARTTMSGARGVTAVNTGLVMEYDAQVSASYASRTRKSQSLTAEVCQRSKPNIPSLRTSTKKMTTMTTTPPVLGVAIANTGPAIYASKDEEEPEPDRGDVEENEAKDPEPEYGDTVEEGECYREEEGREGPFRSVLAASASSLRLGSRHIRSGRRSTVAPDIGRRQQLRVRPVWNEDHVGAIDERCDETDKALEALRKRVEKMENDQAVAAARQMETRSSRGVDDSSSPPVRGNGDGKASPSDKMRGATDGSLASPNESTSSASDVTADLGKTKVWKADKLRIFEDIKNCSSSRKDQDASEVKASLEKFRITRASQGSEVCLRLVTDRSEHDATRHLLGAPWDVKGVVAFQVVRKRWWVEDVIPALFVPDCPELVLQALELCRKKQPSKRRVYGNWMERARDDGDLRVHADDVLSAILTTDGARRALLEEKFNQFWGIDFIRYSRLDRDWYHQHVYQQKTMQNISVDVIERLHRIFDKNSNKADG</sequence>
<keyword evidence="5" id="KW-0862">Zinc</keyword>
<evidence type="ECO:0000256" key="6">
    <source>
        <dbReference type="PROSITE-ProRule" id="PRU00175"/>
    </source>
</evidence>
<evidence type="ECO:0000259" key="8">
    <source>
        <dbReference type="PROSITE" id="PS50089"/>
    </source>
</evidence>
<dbReference type="PANTHER" id="PTHR15067:SF4">
    <property type="entry name" value="E3 UBIQUITIN-PROTEIN LIGASE RNF8"/>
    <property type="match status" value="1"/>
</dbReference>
<dbReference type="PANTHER" id="PTHR15067">
    <property type="entry name" value="E3 UBIQUITIN-PROTEIN LIGASE RNF8"/>
    <property type="match status" value="1"/>
</dbReference>
<feature type="domain" description="RING-type" evidence="8">
    <location>
        <begin position="8"/>
        <end position="54"/>
    </location>
</feature>
<feature type="compositionally biased region" description="Basic and acidic residues" evidence="7">
    <location>
        <begin position="317"/>
        <end position="326"/>
    </location>
</feature>
<dbReference type="GO" id="GO:0008270">
    <property type="term" value="F:zinc ion binding"/>
    <property type="evidence" value="ECO:0007669"/>
    <property type="project" value="UniProtKB-KW"/>
</dbReference>
<dbReference type="InParanoid" id="A0A5J5EMB4"/>
<feature type="compositionally biased region" description="Basic and acidic residues" evidence="7">
    <location>
        <begin position="412"/>
        <end position="421"/>
    </location>
</feature>
<reference evidence="9 10" key="1">
    <citation type="submission" date="2019-09" db="EMBL/GenBank/DDBJ databases">
        <title>Draft genome of the ectomycorrhizal ascomycete Sphaerosporella brunnea.</title>
        <authorList>
            <consortium name="DOE Joint Genome Institute"/>
            <person name="Benucci G.M."/>
            <person name="Marozzi G."/>
            <person name="Antonielli L."/>
            <person name="Sanchez S."/>
            <person name="Marco P."/>
            <person name="Wang X."/>
            <person name="Falini L.B."/>
            <person name="Barry K."/>
            <person name="Haridas S."/>
            <person name="Lipzen A."/>
            <person name="Labutti K."/>
            <person name="Grigoriev I.V."/>
            <person name="Murat C."/>
            <person name="Martin F."/>
            <person name="Albertini E."/>
            <person name="Donnini D."/>
            <person name="Bonito G."/>
        </authorList>
    </citation>
    <scope>NUCLEOTIDE SEQUENCE [LARGE SCALE GENOMIC DNA]</scope>
    <source>
        <strain evidence="9 10">Sb_GMNB300</strain>
    </source>
</reference>
<dbReference type="PROSITE" id="PS50089">
    <property type="entry name" value="ZF_RING_2"/>
    <property type="match status" value="1"/>
</dbReference>
<dbReference type="InterPro" id="IPR013083">
    <property type="entry name" value="Znf_RING/FYVE/PHD"/>
</dbReference>
<evidence type="ECO:0000256" key="2">
    <source>
        <dbReference type="ARBA" id="ARBA00022723"/>
    </source>
</evidence>
<feature type="region of interest" description="Disordered" evidence="7">
    <location>
        <begin position="339"/>
        <end position="359"/>
    </location>
</feature>
<dbReference type="InterPro" id="IPR001841">
    <property type="entry name" value="Znf_RING"/>
</dbReference>
<organism evidence="9 10">
    <name type="scientific">Sphaerosporella brunnea</name>
    <dbReference type="NCBI Taxonomy" id="1250544"/>
    <lineage>
        <taxon>Eukaryota</taxon>
        <taxon>Fungi</taxon>
        <taxon>Dikarya</taxon>
        <taxon>Ascomycota</taxon>
        <taxon>Pezizomycotina</taxon>
        <taxon>Pezizomycetes</taxon>
        <taxon>Pezizales</taxon>
        <taxon>Pyronemataceae</taxon>
        <taxon>Sphaerosporella</taxon>
    </lineage>
</organism>
<dbReference type="SUPFAM" id="SSF57850">
    <property type="entry name" value="RING/U-box"/>
    <property type="match status" value="1"/>
</dbReference>
<feature type="compositionally biased region" description="Acidic residues" evidence="7">
    <location>
        <begin position="307"/>
        <end position="316"/>
    </location>
</feature>
<evidence type="ECO:0000313" key="10">
    <source>
        <dbReference type="Proteomes" id="UP000326924"/>
    </source>
</evidence>
<evidence type="ECO:0000256" key="4">
    <source>
        <dbReference type="ARBA" id="ARBA00022786"/>
    </source>
</evidence>
<comment type="caution">
    <text evidence="9">The sequence shown here is derived from an EMBL/GenBank/DDBJ whole genome shotgun (WGS) entry which is preliminary data.</text>
</comment>
<dbReference type="InterPro" id="IPR017907">
    <property type="entry name" value="Znf_RING_CS"/>
</dbReference>
<accession>A0A5J5EMB4</accession>
<feature type="region of interest" description="Disordered" evidence="7">
    <location>
        <begin position="282"/>
        <end position="326"/>
    </location>
</feature>
<protein>
    <recommendedName>
        <fullName evidence="8">RING-type domain-containing protein</fullName>
    </recommendedName>
</protein>
<feature type="region of interest" description="Disordered" evidence="7">
    <location>
        <begin position="401"/>
        <end position="463"/>
    </location>
</feature>
<name>A0A5J5EMB4_9PEZI</name>
<feature type="region of interest" description="Disordered" evidence="7">
    <location>
        <begin position="131"/>
        <end position="203"/>
    </location>
</feature>
<dbReference type="GO" id="GO:0016567">
    <property type="term" value="P:protein ubiquitination"/>
    <property type="evidence" value="ECO:0007669"/>
    <property type="project" value="TreeGrafter"/>
</dbReference>
<dbReference type="Pfam" id="PF13920">
    <property type="entry name" value="zf-C3HC4_3"/>
    <property type="match status" value="1"/>
</dbReference>
<evidence type="ECO:0000256" key="1">
    <source>
        <dbReference type="ARBA" id="ARBA00022679"/>
    </source>
</evidence>
<keyword evidence="10" id="KW-1185">Reference proteome</keyword>
<evidence type="ECO:0000256" key="7">
    <source>
        <dbReference type="SAM" id="MobiDB-lite"/>
    </source>
</evidence>
<gene>
    <name evidence="9" type="ORF">FN846DRAFT_993877</name>
</gene>
<dbReference type="AlphaFoldDB" id="A0A5J5EMB4"/>
<dbReference type="Proteomes" id="UP000326924">
    <property type="component" value="Unassembled WGS sequence"/>
</dbReference>
<dbReference type="SMART" id="SM00184">
    <property type="entry name" value="RING"/>
    <property type="match status" value="1"/>
</dbReference>
<evidence type="ECO:0000313" key="9">
    <source>
        <dbReference type="EMBL" id="KAA8896333.1"/>
    </source>
</evidence>
<evidence type="ECO:0000256" key="5">
    <source>
        <dbReference type="ARBA" id="ARBA00022833"/>
    </source>
</evidence>
<feature type="compositionally biased region" description="Polar residues" evidence="7">
    <location>
        <begin position="449"/>
        <end position="462"/>
    </location>
</feature>
<dbReference type="Gene3D" id="3.30.40.10">
    <property type="entry name" value="Zinc/RING finger domain, C3HC4 (zinc finger)"/>
    <property type="match status" value="1"/>
</dbReference>
<feature type="compositionally biased region" description="Basic residues" evidence="7">
    <location>
        <begin position="187"/>
        <end position="200"/>
    </location>
</feature>
<keyword evidence="3 6" id="KW-0863">Zinc-finger</keyword>
<keyword evidence="4" id="KW-0833">Ubl conjugation pathway</keyword>
<dbReference type="GO" id="GO:0000151">
    <property type="term" value="C:ubiquitin ligase complex"/>
    <property type="evidence" value="ECO:0007669"/>
    <property type="project" value="TreeGrafter"/>
</dbReference>
<dbReference type="GO" id="GO:0005829">
    <property type="term" value="C:cytosol"/>
    <property type="evidence" value="ECO:0007669"/>
    <property type="project" value="TreeGrafter"/>
</dbReference>
<dbReference type="PROSITE" id="PS00518">
    <property type="entry name" value="ZF_RING_1"/>
    <property type="match status" value="1"/>
</dbReference>
<feature type="compositionally biased region" description="Basic and acidic residues" evidence="7">
    <location>
        <begin position="292"/>
        <end position="306"/>
    </location>
</feature>
<feature type="compositionally biased region" description="Polar residues" evidence="7">
    <location>
        <begin position="156"/>
        <end position="169"/>
    </location>
</feature>
<keyword evidence="1" id="KW-0808">Transferase</keyword>